<evidence type="ECO:0000313" key="2">
    <source>
        <dbReference type="Proteomes" id="UP000410492"/>
    </source>
</evidence>
<dbReference type="OrthoDB" id="8044645at2759"/>
<sequence>ILKKRVRQLNRTPTSSETVFNNIRQVVREITNHEWKNCVGHAIKSEDQYTTLPPVAPVIIHLNHSSSSSDDSESDSS</sequence>
<dbReference type="Proteomes" id="UP000410492">
    <property type="component" value="Unassembled WGS sequence"/>
</dbReference>
<accession>A0A653DNV2</accession>
<name>A0A653DNV2_CALMS</name>
<keyword evidence="2" id="KW-1185">Reference proteome</keyword>
<dbReference type="AlphaFoldDB" id="A0A653DNV2"/>
<organism evidence="1 2">
    <name type="scientific">Callosobruchus maculatus</name>
    <name type="common">Southern cowpea weevil</name>
    <name type="synonym">Pulse bruchid</name>
    <dbReference type="NCBI Taxonomy" id="64391"/>
    <lineage>
        <taxon>Eukaryota</taxon>
        <taxon>Metazoa</taxon>
        <taxon>Ecdysozoa</taxon>
        <taxon>Arthropoda</taxon>
        <taxon>Hexapoda</taxon>
        <taxon>Insecta</taxon>
        <taxon>Pterygota</taxon>
        <taxon>Neoptera</taxon>
        <taxon>Endopterygota</taxon>
        <taxon>Coleoptera</taxon>
        <taxon>Polyphaga</taxon>
        <taxon>Cucujiformia</taxon>
        <taxon>Chrysomeloidea</taxon>
        <taxon>Chrysomelidae</taxon>
        <taxon>Bruchinae</taxon>
        <taxon>Bruchini</taxon>
        <taxon>Callosobruchus</taxon>
    </lineage>
</organism>
<proteinExistence type="predicted"/>
<feature type="non-terminal residue" evidence="1">
    <location>
        <position position="1"/>
    </location>
</feature>
<dbReference type="EMBL" id="CAACVG010013282">
    <property type="protein sequence ID" value="VEN61659.1"/>
    <property type="molecule type" value="Genomic_DNA"/>
</dbReference>
<protein>
    <submittedName>
        <fullName evidence="1">Uncharacterized protein</fullName>
    </submittedName>
</protein>
<reference evidence="1 2" key="1">
    <citation type="submission" date="2019-01" db="EMBL/GenBank/DDBJ databases">
        <authorList>
            <person name="Sayadi A."/>
        </authorList>
    </citation>
    <scope>NUCLEOTIDE SEQUENCE [LARGE SCALE GENOMIC DNA]</scope>
</reference>
<evidence type="ECO:0000313" key="1">
    <source>
        <dbReference type="EMBL" id="VEN61659.1"/>
    </source>
</evidence>
<gene>
    <name evidence="1" type="ORF">CALMAC_LOCUS19003</name>
</gene>